<evidence type="ECO:0000259" key="2">
    <source>
        <dbReference type="PROSITE" id="PS50995"/>
    </source>
</evidence>
<dbReference type="GO" id="GO:0003700">
    <property type="term" value="F:DNA-binding transcription factor activity"/>
    <property type="evidence" value="ECO:0007669"/>
    <property type="project" value="InterPro"/>
</dbReference>
<dbReference type="Gene3D" id="1.10.10.10">
    <property type="entry name" value="Winged helix-like DNA-binding domain superfamily/Winged helix DNA-binding domain"/>
    <property type="match status" value="1"/>
</dbReference>
<dbReference type="STRING" id="1196353.SAMN05444921_106219"/>
<feature type="compositionally biased region" description="Low complexity" evidence="1">
    <location>
        <begin position="8"/>
        <end position="20"/>
    </location>
</feature>
<dbReference type="InterPro" id="IPR036390">
    <property type="entry name" value="WH_DNA-bd_sf"/>
</dbReference>
<sequence>MTGGRNEGAATGPGAPALARAARDPREQRGPWERPDHPDQQGREQTRTLPTPAHPAHDPAPNDDPDDVSGHGSGHGPSGEPAVARAGATAVERQRLLSDAALSVFRLNGQFLGVAEELARPAGLTSAWWQVLGAVLREPLSVAGIARTMGITRQSVQRIADLLVGKGLAEYVPNPAHRRAKLLLPTDEGRAAIEKINPGHAELAGRLADRLGDERFAETVRVLERLSTAMEALGSDDEHEGAGADGPAGASR</sequence>
<dbReference type="PANTHER" id="PTHR33164:SF99">
    <property type="entry name" value="MARR FAMILY REGULATORY PROTEIN"/>
    <property type="match status" value="1"/>
</dbReference>
<dbReference type="GO" id="GO:0003677">
    <property type="term" value="F:DNA binding"/>
    <property type="evidence" value="ECO:0007669"/>
    <property type="project" value="UniProtKB-KW"/>
</dbReference>
<keyword evidence="4" id="KW-1185">Reference proteome</keyword>
<evidence type="ECO:0000313" key="3">
    <source>
        <dbReference type="EMBL" id="SDM31233.1"/>
    </source>
</evidence>
<dbReference type="InterPro" id="IPR036388">
    <property type="entry name" value="WH-like_DNA-bd_sf"/>
</dbReference>
<reference evidence="4" key="1">
    <citation type="submission" date="2016-10" db="EMBL/GenBank/DDBJ databases">
        <authorList>
            <person name="Varghese N."/>
            <person name="Submissions S."/>
        </authorList>
    </citation>
    <scope>NUCLEOTIDE SEQUENCE [LARGE SCALE GENOMIC DNA]</scope>
    <source>
        <strain evidence="4">CGMCC 4.7042</strain>
    </source>
</reference>
<proteinExistence type="predicted"/>
<dbReference type="PROSITE" id="PS50995">
    <property type="entry name" value="HTH_MARR_2"/>
    <property type="match status" value="1"/>
</dbReference>
<feature type="domain" description="HTH marR-type" evidence="2">
    <location>
        <begin position="93"/>
        <end position="228"/>
    </location>
</feature>
<dbReference type="InterPro" id="IPR000835">
    <property type="entry name" value="HTH_MarR-typ"/>
</dbReference>
<accession>A0A1G9S6V1</accession>
<feature type="compositionally biased region" description="Basic and acidic residues" evidence="1">
    <location>
        <begin position="21"/>
        <end position="46"/>
    </location>
</feature>
<organism evidence="3 4">
    <name type="scientific">Streptomyces wuyuanensis</name>
    <dbReference type="NCBI Taxonomy" id="1196353"/>
    <lineage>
        <taxon>Bacteria</taxon>
        <taxon>Bacillati</taxon>
        <taxon>Actinomycetota</taxon>
        <taxon>Actinomycetes</taxon>
        <taxon>Kitasatosporales</taxon>
        <taxon>Streptomycetaceae</taxon>
        <taxon>Streptomyces</taxon>
    </lineage>
</organism>
<protein>
    <submittedName>
        <fullName evidence="3">DNA-binding transcriptional regulator, MarR family</fullName>
    </submittedName>
</protein>
<dbReference type="Pfam" id="PF12802">
    <property type="entry name" value="MarR_2"/>
    <property type="match status" value="1"/>
</dbReference>
<dbReference type="AlphaFoldDB" id="A0A1G9S6V1"/>
<dbReference type="SUPFAM" id="SSF46785">
    <property type="entry name" value="Winged helix' DNA-binding domain"/>
    <property type="match status" value="1"/>
</dbReference>
<dbReference type="InterPro" id="IPR039422">
    <property type="entry name" value="MarR/SlyA-like"/>
</dbReference>
<gene>
    <name evidence="3" type="ORF">SAMN05444921_106219</name>
</gene>
<dbReference type="SMART" id="SM00347">
    <property type="entry name" value="HTH_MARR"/>
    <property type="match status" value="1"/>
</dbReference>
<dbReference type="Proteomes" id="UP000199063">
    <property type="component" value="Unassembled WGS sequence"/>
</dbReference>
<feature type="region of interest" description="Disordered" evidence="1">
    <location>
        <begin position="1"/>
        <end position="87"/>
    </location>
</feature>
<feature type="region of interest" description="Disordered" evidence="1">
    <location>
        <begin position="231"/>
        <end position="252"/>
    </location>
</feature>
<dbReference type="PANTHER" id="PTHR33164">
    <property type="entry name" value="TRANSCRIPTIONAL REGULATOR, MARR FAMILY"/>
    <property type="match status" value="1"/>
</dbReference>
<dbReference type="GO" id="GO:0006950">
    <property type="term" value="P:response to stress"/>
    <property type="evidence" value="ECO:0007669"/>
    <property type="project" value="TreeGrafter"/>
</dbReference>
<dbReference type="EMBL" id="FNHI01000006">
    <property type="protein sequence ID" value="SDM31233.1"/>
    <property type="molecule type" value="Genomic_DNA"/>
</dbReference>
<evidence type="ECO:0000313" key="4">
    <source>
        <dbReference type="Proteomes" id="UP000199063"/>
    </source>
</evidence>
<evidence type="ECO:0000256" key="1">
    <source>
        <dbReference type="SAM" id="MobiDB-lite"/>
    </source>
</evidence>
<name>A0A1G9S6V1_9ACTN</name>
<keyword evidence="3" id="KW-0238">DNA-binding</keyword>